<keyword evidence="3 7" id="KW-0238">DNA-binding</keyword>
<dbReference type="GO" id="GO:0003700">
    <property type="term" value="F:DNA-binding transcription factor activity"/>
    <property type="evidence" value="ECO:0007669"/>
    <property type="project" value="InterPro"/>
</dbReference>
<accession>A0A1I1U4J8</accession>
<dbReference type="RefSeq" id="WP_229827364.1">
    <property type="nucleotide sequence ID" value="NZ_BNAC01000001.1"/>
</dbReference>
<keyword evidence="4" id="KW-0804">Transcription</keyword>
<dbReference type="Gene3D" id="1.10.10.10">
    <property type="entry name" value="Winged helix-like DNA-binding domain superfamily/Winged helix DNA-binding domain"/>
    <property type="match status" value="1"/>
</dbReference>
<dbReference type="InterPro" id="IPR036390">
    <property type="entry name" value="WH_DNA-bd_sf"/>
</dbReference>
<feature type="compositionally biased region" description="Low complexity" evidence="5">
    <location>
        <begin position="312"/>
        <end position="326"/>
    </location>
</feature>
<evidence type="ECO:0000313" key="7">
    <source>
        <dbReference type="EMBL" id="SFD65689.1"/>
    </source>
</evidence>
<dbReference type="SUPFAM" id="SSF46785">
    <property type="entry name" value="Winged helix' DNA-binding domain"/>
    <property type="match status" value="1"/>
</dbReference>
<dbReference type="Pfam" id="PF00126">
    <property type="entry name" value="HTH_1"/>
    <property type="match status" value="1"/>
</dbReference>
<evidence type="ECO:0000256" key="3">
    <source>
        <dbReference type="ARBA" id="ARBA00023125"/>
    </source>
</evidence>
<evidence type="ECO:0000256" key="2">
    <source>
        <dbReference type="ARBA" id="ARBA00023015"/>
    </source>
</evidence>
<protein>
    <submittedName>
        <fullName evidence="7">DNA-binding transcriptional regulator, LysR family</fullName>
    </submittedName>
</protein>
<evidence type="ECO:0000256" key="1">
    <source>
        <dbReference type="ARBA" id="ARBA00009437"/>
    </source>
</evidence>
<dbReference type="Pfam" id="PF03466">
    <property type="entry name" value="LysR_substrate"/>
    <property type="match status" value="1"/>
</dbReference>
<keyword evidence="2" id="KW-0805">Transcription regulation</keyword>
<comment type="similarity">
    <text evidence="1">Belongs to the LysR transcriptional regulatory family.</text>
</comment>
<dbReference type="Gene3D" id="3.40.190.10">
    <property type="entry name" value="Periplasmic binding protein-like II"/>
    <property type="match status" value="2"/>
</dbReference>
<dbReference type="Proteomes" id="UP000199022">
    <property type="component" value="Unassembled WGS sequence"/>
</dbReference>
<feature type="region of interest" description="Disordered" evidence="5">
    <location>
        <begin position="303"/>
        <end position="333"/>
    </location>
</feature>
<proteinExistence type="inferred from homology"/>
<keyword evidence="8" id="KW-1185">Reference proteome</keyword>
<dbReference type="AlphaFoldDB" id="A0A1I1U4J8"/>
<dbReference type="PANTHER" id="PTHR30118:SF15">
    <property type="entry name" value="TRANSCRIPTIONAL REGULATORY PROTEIN"/>
    <property type="match status" value="1"/>
</dbReference>
<dbReference type="PANTHER" id="PTHR30118">
    <property type="entry name" value="HTH-TYPE TRANSCRIPTIONAL REGULATOR LEUO-RELATED"/>
    <property type="match status" value="1"/>
</dbReference>
<name>A0A1I1U4J8_9ACTN</name>
<dbReference type="InterPro" id="IPR036388">
    <property type="entry name" value="WH-like_DNA-bd_sf"/>
</dbReference>
<dbReference type="EMBL" id="FOMD01000005">
    <property type="protein sequence ID" value="SFD65689.1"/>
    <property type="molecule type" value="Genomic_DNA"/>
</dbReference>
<dbReference type="PROSITE" id="PS50931">
    <property type="entry name" value="HTH_LYSR"/>
    <property type="match status" value="1"/>
</dbReference>
<dbReference type="PRINTS" id="PR00039">
    <property type="entry name" value="HTHLYSR"/>
</dbReference>
<dbReference type="SUPFAM" id="SSF53850">
    <property type="entry name" value="Periplasmic binding protein-like II"/>
    <property type="match status" value="1"/>
</dbReference>
<reference evidence="8" key="1">
    <citation type="submission" date="2016-10" db="EMBL/GenBank/DDBJ databases">
        <authorList>
            <person name="Varghese N."/>
            <person name="Submissions S."/>
        </authorList>
    </citation>
    <scope>NUCLEOTIDE SEQUENCE [LARGE SCALE GENOMIC DNA]</scope>
    <source>
        <strain evidence="8">DSM 45962</strain>
    </source>
</reference>
<dbReference type="GO" id="GO:0003677">
    <property type="term" value="F:DNA binding"/>
    <property type="evidence" value="ECO:0007669"/>
    <property type="project" value="UniProtKB-KW"/>
</dbReference>
<dbReference type="STRING" id="1225127.SAMN05661030_3914"/>
<dbReference type="InterPro" id="IPR050389">
    <property type="entry name" value="LysR-type_TF"/>
</dbReference>
<gene>
    <name evidence="7" type="ORF">SAMN05661030_3914</name>
</gene>
<evidence type="ECO:0000256" key="5">
    <source>
        <dbReference type="SAM" id="MobiDB-lite"/>
    </source>
</evidence>
<evidence type="ECO:0000259" key="6">
    <source>
        <dbReference type="PROSITE" id="PS50931"/>
    </source>
</evidence>
<dbReference type="InterPro" id="IPR005119">
    <property type="entry name" value="LysR_subst-bd"/>
</dbReference>
<evidence type="ECO:0000256" key="4">
    <source>
        <dbReference type="ARBA" id="ARBA00023163"/>
    </source>
</evidence>
<feature type="domain" description="HTH lysR-type" evidence="6">
    <location>
        <begin position="9"/>
        <end position="66"/>
    </location>
</feature>
<dbReference type="InterPro" id="IPR000847">
    <property type="entry name" value="LysR_HTH_N"/>
</dbReference>
<evidence type="ECO:0000313" key="8">
    <source>
        <dbReference type="Proteomes" id="UP000199022"/>
    </source>
</evidence>
<organism evidence="7 8">
    <name type="scientific">Klenkia taihuensis</name>
    <dbReference type="NCBI Taxonomy" id="1225127"/>
    <lineage>
        <taxon>Bacteria</taxon>
        <taxon>Bacillati</taxon>
        <taxon>Actinomycetota</taxon>
        <taxon>Actinomycetes</taxon>
        <taxon>Geodermatophilales</taxon>
        <taxon>Geodermatophilaceae</taxon>
        <taxon>Klenkia</taxon>
    </lineage>
</organism>
<sequence>MDYAGLRNLDLNLVVTLDALLSERGVTRAATRLGVTQPSVSGALAKLRRHFGDELLIRDGNRSVLTPLAEQLAPRTAAALSGFQRVFDATPDFDASSSAREFTIMVSDYAAMVLGGAVTTVVAQQAPHVRIRLLEISVQAMTNAMETLRTVDGVVLPHGFLSDVPAVQLFEDDWVCILSQDNTEVGENLTMDQLAVLPWVIGYDGPIAFTPAVRQLRMHGVEPVVNVIAETFLAIPFLVAGTDQVALVQRRLADRLGTAAGVRQLPCPWDAVPLAEAFWFHPAFRGDPAHAWLRRALTSAGEAVSAEEQPARRGTGRAASARLSAGGAAGGPA</sequence>